<gene>
    <name evidence="2" type="ORF">ACFOHJ_15240</name>
</gene>
<feature type="transmembrane region" description="Helical" evidence="1">
    <location>
        <begin position="36"/>
        <end position="54"/>
    </location>
</feature>
<reference evidence="3" key="1">
    <citation type="journal article" date="2019" name="Int. J. Syst. Evol. Microbiol.">
        <title>The Global Catalogue of Microorganisms (GCM) 10K type strain sequencing project: providing services to taxonomists for standard genome sequencing and annotation.</title>
        <authorList>
            <consortium name="The Broad Institute Genomics Platform"/>
            <consortium name="The Broad Institute Genome Sequencing Center for Infectious Disease"/>
            <person name="Wu L."/>
            <person name="Ma J."/>
        </authorList>
    </citation>
    <scope>NUCLEOTIDE SEQUENCE [LARGE SCALE GENOMIC DNA]</scope>
    <source>
        <strain evidence="3">KCTC 52165</strain>
    </source>
</reference>
<protein>
    <recommendedName>
        <fullName evidence="4">Sugar ABC transporter ATPase</fullName>
    </recommendedName>
</protein>
<name>A0ABV7KGB8_9HYPH</name>
<keyword evidence="3" id="KW-1185">Reference proteome</keyword>
<proteinExistence type="predicted"/>
<keyword evidence="1" id="KW-0472">Membrane</keyword>
<dbReference type="RefSeq" id="WP_378221896.1">
    <property type="nucleotide sequence ID" value="NZ_JBHRTK010000014.1"/>
</dbReference>
<evidence type="ECO:0008006" key="4">
    <source>
        <dbReference type="Google" id="ProtNLM"/>
    </source>
</evidence>
<evidence type="ECO:0000313" key="2">
    <source>
        <dbReference type="EMBL" id="MFC3207578.1"/>
    </source>
</evidence>
<evidence type="ECO:0000313" key="3">
    <source>
        <dbReference type="Proteomes" id="UP001595583"/>
    </source>
</evidence>
<feature type="transmembrane region" description="Helical" evidence="1">
    <location>
        <begin position="6"/>
        <end position="24"/>
    </location>
</feature>
<dbReference type="Proteomes" id="UP001595583">
    <property type="component" value="Unassembled WGS sequence"/>
</dbReference>
<accession>A0ABV7KGB8</accession>
<keyword evidence="1" id="KW-0812">Transmembrane</keyword>
<dbReference type="EMBL" id="JBHRTK010000014">
    <property type="protein sequence ID" value="MFC3207578.1"/>
    <property type="molecule type" value="Genomic_DNA"/>
</dbReference>
<feature type="transmembrane region" description="Helical" evidence="1">
    <location>
        <begin position="60"/>
        <end position="78"/>
    </location>
</feature>
<sequence>MMEVALLVAGLLAIAIVLYMFLSAPGKRLSTRVKCLVFSVLVALMTALWCAAYGPDFWVMVQAGVIIVIAAVVGLLSSSKETR</sequence>
<organism evidence="2 3">
    <name type="scientific">Aquamicrobium soli</name>
    <dbReference type="NCBI Taxonomy" id="1811518"/>
    <lineage>
        <taxon>Bacteria</taxon>
        <taxon>Pseudomonadati</taxon>
        <taxon>Pseudomonadota</taxon>
        <taxon>Alphaproteobacteria</taxon>
        <taxon>Hyphomicrobiales</taxon>
        <taxon>Phyllobacteriaceae</taxon>
        <taxon>Aquamicrobium</taxon>
    </lineage>
</organism>
<evidence type="ECO:0000256" key="1">
    <source>
        <dbReference type="SAM" id="Phobius"/>
    </source>
</evidence>
<keyword evidence="1" id="KW-1133">Transmembrane helix</keyword>
<comment type="caution">
    <text evidence="2">The sequence shown here is derived from an EMBL/GenBank/DDBJ whole genome shotgun (WGS) entry which is preliminary data.</text>
</comment>